<dbReference type="PANTHER" id="PTHR18929:SF246">
    <property type="entry name" value="PROTEIN DISULFIDE ISOMERASE-LIKE 1-4"/>
    <property type="match status" value="1"/>
</dbReference>
<dbReference type="GO" id="GO:0005783">
    <property type="term" value="C:endoplasmic reticulum"/>
    <property type="evidence" value="ECO:0007669"/>
    <property type="project" value="TreeGrafter"/>
</dbReference>
<dbReference type="InterPro" id="IPR036249">
    <property type="entry name" value="Thioredoxin-like_sf"/>
</dbReference>
<organism evidence="4 5">
    <name type="scientific">Lactuca saligna</name>
    <name type="common">Willowleaf lettuce</name>
    <dbReference type="NCBI Taxonomy" id="75948"/>
    <lineage>
        <taxon>Eukaryota</taxon>
        <taxon>Viridiplantae</taxon>
        <taxon>Streptophyta</taxon>
        <taxon>Embryophyta</taxon>
        <taxon>Tracheophyta</taxon>
        <taxon>Spermatophyta</taxon>
        <taxon>Magnoliopsida</taxon>
        <taxon>eudicotyledons</taxon>
        <taxon>Gunneridae</taxon>
        <taxon>Pentapetalae</taxon>
        <taxon>asterids</taxon>
        <taxon>campanulids</taxon>
        <taxon>Asterales</taxon>
        <taxon>Asteraceae</taxon>
        <taxon>Cichorioideae</taxon>
        <taxon>Cichorieae</taxon>
        <taxon>Lactucinae</taxon>
        <taxon>Lactuca</taxon>
    </lineage>
</organism>
<dbReference type="Pfam" id="PF00085">
    <property type="entry name" value="Thioredoxin"/>
    <property type="match status" value="1"/>
</dbReference>
<keyword evidence="2" id="KW-0732">Signal</keyword>
<evidence type="ECO:0000313" key="4">
    <source>
        <dbReference type="EMBL" id="CAI9276027.1"/>
    </source>
</evidence>
<dbReference type="Proteomes" id="UP001177003">
    <property type="component" value="Chromosome 3"/>
</dbReference>
<keyword evidence="5" id="KW-1185">Reference proteome</keyword>
<evidence type="ECO:0000313" key="5">
    <source>
        <dbReference type="Proteomes" id="UP001177003"/>
    </source>
</evidence>
<proteinExistence type="inferred from homology"/>
<feature type="chain" id="PRO_5041392756" description="Thioredoxin domain-containing protein" evidence="2">
    <location>
        <begin position="21"/>
        <end position="273"/>
    </location>
</feature>
<protein>
    <recommendedName>
        <fullName evidence="3">Thioredoxin domain-containing protein</fullName>
    </recommendedName>
</protein>
<evidence type="ECO:0000256" key="1">
    <source>
        <dbReference type="ARBA" id="ARBA00006347"/>
    </source>
</evidence>
<dbReference type="GO" id="GO:0034976">
    <property type="term" value="P:response to endoplasmic reticulum stress"/>
    <property type="evidence" value="ECO:0007669"/>
    <property type="project" value="TreeGrafter"/>
</dbReference>
<dbReference type="PROSITE" id="PS00194">
    <property type="entry name" value="THIOREDOXIN_1"/>
    <property type="match status" value="1"/>
</dbReference>
<dbReference type="EMBL" id="OX465079">
    <property type="protein sequence ID" value="CAI9276027.1"/>
    <property type="molecule type" value="Genomic_DNA"/>
</dbReference>
<name>A0AA36DZ73_LACSI</name>
<dbReference type="InterPro" id="IPR017937">
    <property type="entry name" value="Thioredoxin_CS"/>
</dbReference>
<evidence type="ECO:0000259" key="3">
    <source>
        <dbReference type="Pfam" id="PF00085"/>
    </source>
</evidence>
<evidence type="ECO:0000256" key="2">
    <source>
        <dbReference type="SAM" id="SignalP"/>
    </source>
</evidence>
<dbReference type="AlphaFoldDB" id="A0AA36DZ73"/>
<reference evidence="4" key="1">
    <citation type="submission" date="2023-04" db="EMBL/GenBank/DDBJ databases">
        <authorList>
            <person name="Vijverberg K."/>
            <person name="Xiong W."/>
            <person name="Schranz E."/>
        </authorList>
    </citation>
    <scope>NUCLEOTIDE SEQUENCE</scope>
</reference>
<accession>A0AA36DZ73</accession>
<feature type="signal peptide" evidence="2">
    <location>
        <begin position="1"/>
        <end position="20"/>
    </location>
</feature>
<comment type="similarity">
    <text evidence="1">Belongs to the protein disulfide isomerase family.</text>
</comment>
<dbReference type="SUPFAM" id="SSF52833">
    <property type="entry name" value="Thioredoxin-like"/>
    <property type="match status" value="1"/>
</dbReference>
<dbReference type="Gene3D" id="3.40.30.10">
    <property type="entry name" value="Glutaredoxin"/>
    <property type="match status" value="1"/>
</dbReference>
<gene>
    <name evidence="4" type="ORF">LSALG_LOCUS16034</name>
</gene>
<dbReference type="PANTHER" id="PTHR18929">
    <property type="entry name" value="PROTEIN DISULFIDE ISOMERASE"/>
    <property type="match status" value="1"/>
</dbReference>
<dbReference type="GO" id="GO:0006457">
    <property type="term" value="P:protein folding"/>
    <property type="evidence" value="ECO:0007669"/>
    <property type="project" value="TreeGrafter"/>
</dbReference>
<dbReference type="GO" id="GO:0003756">
    <property type="term" value="F:protein disulfide isomerase activity"/>
    <property type="evidence" value="ECO:0007669"/>
    <property type="project" value="TreeGrafter"/>
</dbReference>
<sequence>MILAIFFASALLSCLPFIHSATDHNISKSICPKDFICPKFSPFTYPFYNITDSNCGLIKVNCTLYGGEIEIEGESHEIVSKYVSDPQLPPYTNIVALIHQHPSILALSTIATTHFFPHSHCCLRPPLLPLSIKSKDAENDKRGRHESHRRSTKVFPTFVDAATLFKGLYVESDNKDVGKPVGDYFGILGDVPQIVVRNNFDEIILDESKDVLLKIYVPWCGHCQALELTYNKLAKHLHDIDSLVIAKMDGTTNEHPKAKEWLEECIEDLIGIT</sequence>
<feature type="domain" description="Thioredoxin" evidence="3">
    <location>
        <begin position="194"/>
        <end position="255"/>
    </location>
</feature>
<dbReference type="InterPro" id="IPR013766">
    <property type="entry name" value="Thioredoxin_domain"/>
</dbReference>